<proteinExistence type="predicted"/>
<sequence length="143" mass="15970">MSLMLANLATTIVAEVPVLIERTLKQDEENTLLQHQCAQLKVTIDDIQRRIDGERVKQHKLRIQLLRIRGPPSSRSGSIRELRTALQPSNLSTASPDDSIDGSFTLDGSPISLKSKRKGIVFDDNFRLPKRMRLSVDGPAISQ</sequence>
<name>A0ACB8UIS7_9APHY</name>
<keyword evidence="2" id="KW-1185">Reference proteome</keyword>
<evidence type="ECO:0000313" key="1">
    <source>
        <dbReference type="EMBL" id="KAI0094216.1"/>
    </source>
</evidence>
<accession>A0ACB8UIS7</accession>
<dbReference type="EMBL" id="MU274900">
    <property type="protein sequence ID" value="KAI0094216.1"/>
    <property type="molecule type" value="Genomic_DNA"/>
</dbReference>
<protein>
    <submittedName>
        <fullName evidence="1">Uncharacterized protein</fullName>
    </submittedName>
</protein>
<comment type="caution">
    <text evidence="1">The sequence shown here is derived from an EMBL/GenBank/DDBJ whole genome shotgun (WGS) entry which is preliminary data.</text>
</comment>
<gene>
    <name evidence="1" type="ORF">BDY19DRAFT_1052109</name>
</gene>
<reference evidence="1" key="1">
    <citation type="journal article" date="2021" name="Environ. Microbiol.">
        <title>Gene family expansions and transcriptome signatures uncover fungal adaptations to wood decay.</title>
        <authorList>
            <person name="Hage H."/>
            <person name="Miyauchi S."/>
            <person name="Viragh M."/>
            <person name="Drula E."/>
            <person name="Min B."/>
            <person name="Chaduli D."/>
            <person name="Navarro D."/>
            <person name="Favel A."/>
            <person name="Norest M."/>
            <person name="Lesage-Meessen L."/>
            <person name="Balint B."/>
            <person name="Merenyi Z."/>
            <person name="de Eugenio L."/>
            <person name="Morin E."/>
            <person name="Martinez A.T."/>
            <person name="Baldrian P."/>
            <person name="Stursova M."/>
            <person name="Martinez M.J."/>
            <person name="Novotny C."/>
            <person name="Magnuson J.K."/>
            <person name="Spatafora J.W."/>
            <person name="Maurice S."/>
            <person name="Pangilinan J."/>
            <person name="Andreopoulos W."/>
            <person name="LaButti K."/>
            <person name="Hundley H."/>
            <person name="Na H."/>
            <person name="Kuo A."/>
            <person name="Barry K."/>
            <person name="Lipzen A."/>
            <person name="Henrissat B."/>
            <person name="Riley R."/>
            <person name="Ahrendt S."/>
            <person name="Nagy L.G."/>
            <person name="Grigoriev I.V."/>
            <person name="Martin F."/>
            <person name="Rosso M.N."/>
        </authorList>
    </citation>
    <scope>NUCLEOTIDE SEQUENCE</scope>
    <source>
        <strain evidence="1">CBS 384.51</strain>
    </source>
</reference>
<organism evidence="1 2">
    <name type="scientific">Irpex rosettiformis</name>
    <dbReference type="NCBI Taxonomy" id="378272"/>
    <lineage>
        <taxon>Eukaryota</taxon>
        <taxon>Fungi</taxon>
        <taxon>Dikarya</taxon>
        <taxon>Basidiomycota</taxon>
        <taxon>Agaricomycotina</taxon>
        <taxon>Agaricomycetes</taxon>
        <taxon>Polyporales</taxon>
        <taxon>Irpicaceae</taxon>
        <taxon>Irpex</taxon>
    </lineage>
</organism>
<dbReference type="Proteomes" id="UP001055072">
    <property type="component" value="Unassembled WGS sequence"/>
</dbReference>
<evidence type="ECO:0000313" key="2">
    <source>
        <dbReference type="Proteomes" id="UP001055072"/>
    </source>
</evidence>